<feature type="region of interest" description="Disordered" evidence="10">
    <location>
        <begin position="110"/>
        <end position="137"/>
    </location>
</feature>
<keyword evidence="5" id="KW-0493">Microtubule</keyword>
<dbReference type="GO" id="GO:0070652">
    <property type="term" value="C:HAUS complex"/>
    <property type="evidence" value="ECO:0007669"/>
    <property type="project" value="InterPro"/>
</dbReference>
<dbReference type="AlphaFoldDB" id="M7SH42"/>
<feature type="region of interest" description="Disordered" evidence="10">
    <location>
        <begin position="219"/>
        <end position="267"/>
    </location>
</feature>
<evidence type="ECO:0000313" key="11">
    <source>
        <dbReference type="EMBL" id="EMR63482.1"/>
    </source>
</evidence>
<feature type="compositionally biased region" description="Polar residues" evidence="10">
    <location>
        <begin position="14"/>
        <end position="24"/>
    </location>
</feature>
<dbReference type="EMBL" id="KB707216">
    <property type="protein sequence ID" value="EMR63482.1"/>
    <property type="molecule type" value="Genomic_DNA"/>
</dbReference>
<evidence type="ECO:0000256" key="3">
    <source>
        <dbReference type="ARBA" id="ARBA00022490"/>
    </source>
</evidence>
<comment type="similarity">
    <text evidence="2">Belongs to the HAUS1 family.</text>
</comment>
<keyword evidence="7" id="KW-0175">Coiled coil</keyword>
<evidence type="ECO:0000313" key="12">
    <source>
        <dbReference type="Proteomes" id="UP000012174"/>
    </source>
</evidence>
<dbReference type="OrthoDB" id="5372507at2759"/>
<dbReference type="KEGG" id="ela:UCREL1_9582"/>
<feature type="compositionally biased region" description="Basic and acidic residues" evidence="10">
    <location>
        <begin position="110"/>
        <end position="127"/>
    </location>
</feature>
<dbReference type="eggNOG" id="ENOG502S1U0">
    <property type="taxonomic scope" value="Eukaryota"/>
</dbReference>
<evidence type="ECO:0000256" key="6">
    <source>
        <dbReference type="ARBA" id="ARBA00022776"/>
    </source>
</evidence>
<evidence type="ECO:0000256" key="5">
    <source>
        <dbReference type="ARBA" id="ARBA00022701"/>
    </source>
</evidence>
<dbReference type="PANTHER" id="PTHR31570:SF1">
    <property type="entry name" value="HAUS AUGMIN-LIKE COMPLEX SUBUNIT 1"/>
    <property type="match status" value="1"/>
</dbReference>
<dbReference type="InterPro" id="IPR026243">
    <property type="entry name" value="HAUS1"/>
</dbReference>
<keyword evidence="4" id="KW-0132">Cell division</keyword>
<keyword evidence="6" id="KW-0498">Mitosis</keyword>
<evidence type="ECO:0000256" key="9">
    <source>
        <dbReference type="ARBA" id="ARBA00023306"/>
    </source>
</evidence>
<keyword evidence="8" id="KW-0206">Cytoskeleton</keyword>
<reference evidence="12" key="1">
    <citation type="journal article" date="2013" name="Genome Announc.">
        <title>Draft genome sequence of the grapevine dieback fungus Eutypa lata UCR-EL1.</title>
        <authorList>
            <person name="Blanco-Ulate B."/>
            <person name="Rolshausen P.E."/>
            <person name="Cantu D."/>
        </authorList>
    </citation>
    <scope>NUCLEOTIDE SEQUENCE [LARGE SCALE GENOMIC DNA]</scope>
    <source>
        <strain evidence="12">UCR-EL1</strain>
    </source>
</reference>
<accession>M7SH42</accession>
<dbReference type="GO" id="GO:0005829">
    <property type="term" value="C:cytosol"/>
    <property type="evidence" value="ECO:0007669"/>
    <property type="project" value="TreeGrafter"/>
</dbReference>
<keyword evidence="12" id="KW-1185">Reference proteome</keyword>
<organism evidence="11 12">
    <name type="scientific">Eutypa lata (strain UCR-EL1)</name>
    <name type="common">Grapevine dieback disease fungus</name>
    <name type="synonym">Eutypa armeniacae</name>
    <dbReference type="NCBI Taxonomy" id="1287681"/>
    <lineage>
        <taxon>Eukaryota</taxon>
        <taxon>Fungi</taxon>
        <taxon>Dikarya</taxon>
        <taxon>Ascomycota</taxon>
        <taxon>Pezizomycotina</taxon>
        <taxon>Sordariomycetes</taxon>
        <taxon>Xylariomycetidae</taxon>
        <taxon>Xylariales</taxon>
        <taxon>Diatrypaceae</taxon>
        <taxon>Eutypa</taxon>
    </lineage>
</organism>
<name>M7SH42_EUTLA</name>
<evidence type="ECO:0000256" key="10">
    <source>
        <dbReference type="SAM" id="MobiDB-lite"/>
    </source>
</evidence>
<gene>
    <name evidence="11" type="ORF">UCREL1_9582</name>
</gene>
<evidence type="ECO:0000256" key="1">
    <source>
        <dbReference type="ARBA" id="ARBA00004186"/>
    </source>
</evidence>
<evidence type="ECO:0000256" key="7">
    <source>
        <dbReference type="ARBA" id="ARBA00023054"/>
    </source>
</evidence>
<dbReference type="GO" id="GO:0051301">
    <property type="term" value="P:cell division"/>
    <property type="evidence" value="ECO:0007669"/>
    <property type="project" value="UniProtKB-KW"/>
</dbReference>
<evidence type="ECO:0000256" key="4">
    <source>
        <dbReference type="ARBA" id="ARBA00022618"/>
    </source>
</evidence>
<feature type="compositionally biased region" description="Basic residues" evidence="10">
    <location>
        <begin position="1"/>
        <end position="13"/>
    </location>
</feature>
<comment type="subcellular location">
    <subcellularLocation>
        <location evidence="1">Cytoplasm</location>
        <location evidence="1">Cytoskeleton</location>
        <location evidence="1">Spindle</location>
    </subcellularLocation>
</comment>
<dbReference type="Proteomes" id="UP000012174">
    <property type="component" value="Unassembled WGS sequence"/>
</dbReference>
<sequence length="392" mass="43450">MAHLAPHLKHPHNQHGQQQPSTAAIFSPSVARAAASTAKDWSYVDDWLHRKYHYGGKRHKPPPFERNPDTLKVLLALAAANEAADEERAQLLKIEEAALRDEEKQIELRKQEQQKKKKSKDGNGNEEGREEEESGTQIVEGILTALEEGLSRDGRAALDAMTSMAVELGEATPTPQKLAASFVELQGQLCEADMAAKRVGVLQSYLEGETARIDGLLRKIRGGGSSEDERTTTTNSADHHHHHHNENLDSDLEYDANPSHSHSHTNETTSLATLAQQNLTLQRAVKAATTQLPELTQQVTATERAVGGPPNLTVDEVAADEAAYLDLLRRKRDLDRRIETFAGLPPDVEAARAELEGFRAELRGLTERRDANFERLVERESPVKTRRAGRRV</sequence>
<feature type="region of interest" description="Disordered" evidence="10">
    <location>
        <begin position="1"/>
        <end position="25"/>
    </location>
</feature>
<dbReference type="PANTHER" id="PTHR31570">
    <property type="entry name" value="HAUS AUGMIN-LIKE COMPLEX SUBUNIT 1"/>
    <property type="match status" value="1"/>
</dbReference>
<keyword evidence="3" id="KW-0963">Cytoplasm</keyword>
<evidence type="ECO:0000256" key="2">
    <source>
        <dbReference type="ARBA" id="ARBA00005479"/>
    </source>
</evidence>
<evidence type="ECO:0000256" key="8">
    <source>
        <dbReference type="ARBA" id="ARBA00023212"/>
    </source>
</evidence>
<dbReference type="GO" id="GO:0005819">
    <property type="term" value="C:spindle"/>
    <property type="evidence" value="ECO:0007669"/>
    <property type="project" value="UniProtKB-SubCell"/>
</dbReference>
<dbReference type="OMA" id="QAKDWAY"/>
<proteinExistence type="inferred from homology"/>
<dbReference type="GO" id="GO:0005874">
    <property type="term" value="C:microtubule"/>
    <property type="evidence" value="ECO:0007669"/>
    <property type="project" value="UniProtKB-KW"/>
</dbReference>
<protein>
    <submittedName>
        <fullName evidence="11">Uncharacterized protein</fullName>
    </submittedName>
</protein>
<dbReference type="GO" id="GO:0051225">
    <property type="term" value="P:spindle assembly"/>
    <property type="evidence" value="ECO:0007669"/>
    <property type="project" value="InterPro"/>
</dbReference>
<keyword evidence="9" id="KW-0131">Cell cycle</keyword>
<dbReference type="HOGENOM" id="CLU_068908_0_0_1"/>